<dbReference type="RefSeq" id="YP_009190321.1">
    <property type="nucleotide sequence ID" value="NC_028683.1"/>
</dbReference>
<evidence type="ECO:0000313" key="2">
    <source>
        <dbReference type="Proteomes" id="UP000204657"/>
    </source>
</evidence>
<dbReference type="Gene3D" id="1.10.238.70">
    <property type="match status" value="1"/>
</dbReference>
<dbReference type="OrthoDB" id="14006at10239"/>
<name>A0A0B6VNS5_9CAUD</name>
<dbReference type="SUPFAM" id="SSF52540">
    <property type="entry name" value="P-loop containing nucleoside triphosphate hydrolases"/>
    <property type="match status" value="1"/>
</dbReference>
<dbReference type="InterPro" id="IPR048444">
    <property type="entry name" value="DNMK"/>
</dbReference>
<protein>
    <submittedName>
        <fullName evidence="1">DNMP kinase</fullName>
    </submittedName>
</protein>
<keyword evidence="1" id="KW-0418">Kinase</keyword>
<dbReference type="GeneID" id="26519056"/>
<dbReference type="InterPro" id="IPR027417">
    <property type="entry name" value="P-loop_NTPase"/>
</dbReference>
<evidence type="ECO:0000313" key="1">
    <source>
        <dbReference type="EMBL" id="BAQ22813.1"/>
    </source>
</evidence>
<keyword evidence="2" id="KW-1185">Reference proteome</keyword>
<dbReference type="KEGG" id="vg:26519056"/>
<dbReference type="EMBL" id="AP014714">
    <property type="protein sequence ID" value="BAQ22813.1"/>
    <property type="molecule type" value="Genomic_DNA"/>
</dbReference>
<keyword evidence="1" id="KW-0808">Transferase</keyword>
<organism evidence="1 2">
    <name type="scientific">Edwardsiella phage PEi20</name>
    <dbReference type="NCBI Taxonomy" id="1608310"/>
    <lineage>
        <taxon>Viruses</taxon>
        <taxon>Duplodnaviria</taxon>
        <taxon>Heunggongvirae</taxon>
        <taxon>Uroviricota</taxon>
        <taxon>Caudoviricetes</taxon>
        <taxon>Pantevenvirales</taxon>
        <taxon>Straboviridae</taxon>
        <taxon>Tevenvirinae</taxon>
        <taxon>Kanagawavirus</taxon>
        <taxon>Kanagawavirus pei20</taxon>
    </lineage>
</organism>
<dbReference type="Gene3D" id="3.40.50.300">
    <property type="entry name" value="P-loop containing nucleotide triphosphate hydrolases"/>
    <property type="match status" value="1"/>
</dbReference>
<proteinExistence type="predicted"/>
<dbReference type="Proteomes" id="UP000204657">
    <property type="component" value="Segment"/>
</dbReference>
<sequence>MKLVCIVGKKRSGKDTCANFVANELNSMKYQLAQPIKETLHRAYNIRFGNTQSQPNLNFDDWEGNGEWDRERPFAMNNRDAADLFNESLMILSRQYRLDTFGTDGGYKVQDVVEKLTLNNREPWTIRRFMQTLGTDIVVDELDRMFWMKLFADTYFDNMYSDYDYFVVPDVRQVHEIETLRAMGATIIHVVRPDAVDSEDLHITEAGLPIGPTDIVIENNGTVEELFEKLKKVL</sequence>
<dbReference type="InterPro" id="IPR023191">
    <property type="entry name" value="DNMP_kinase_N"/>
</dbReference>
<dbReference type="Pfam" id="PF21448">
    <property type="entry name" value="DNMK"/>
    <property type="match status" value="1"/>
</dbReference>
<dbReference type="GO" id="GO:0016301">
    <property type="term" value="F:kinase activity"/>
    <property type="evidence" value="ECO:0007669"/>
    <property type="project" value="UniProtKB-KW"/>
</dbReference>
<gene>
    <name evidence="1" type="primary">1</name>
</gene>
<reference evidence="1 2" key="1">
    <citation type="submission" date="2015-02" db="EMBL/GenBank/DDBJ databases">
        <title>Complete genome sequences of Edwardsiella bacteriophages, PEi20 and PEi26.</title>
        <authorList>
            <person name="Yasuike M."/>
            <person name="Nishiki I."/>
            <person name="Iwasaki Y."/>
            <person name="Nakamura Y."/>
            <person name="Fujiwara A."/>
            <person name="Hassan E.S."/>
            <person name="Mahmoud M.M."/>
            <person name="Kawato Y."/>
            <person name="Nagai S."/>
            <person name="Kobayashi T."/>
            <person name="Ototake M."/>
            <person name="Nakai T."/>
        </authorList>
    </citation>
    <scope>NUCLEOTIDE SEQUENCE [LARGE SCALE GENOMIC DNA]</scope>
</reference>
<accession>A0A0B6VNS5</accession>